<dbReference type="Proteomes" id="UP000001997">
    <property type="component" value="Unassembled WGS sequence"/>
</dbReference>
<organism evidence="14 15">
    <name type="scientific">Meyerozyma guilliermondii (strain ATCC 6260 / CBS 566 / DSM 6381 / JCM 1539 / NBRC 10279 / NRRL Y-324)</name>
    <name type="common">Yeast</name>
    <name type="synonym">Candida guilliermondii</name>
    <dbReference type="NCBI Taxonomy" id="294746"/>
    <lineage>
        <taxon>Eukaryota</taxon>
        <taxon>Fungi</taxon>
        <taxon>Dikarya</taxon>
        <taxon>Ascomycota</taxon>
        <taxon>Saccharomycotina</taxon>
        <taxon>Pichiomycetes</taxon>
        <taxon>Debaryomycetaceae</taxon>
        <taxon>Meyerozyma</taxon>
    </lineage>
</organism>
<dbReference type="OrthoDB" id="19639at2759"/>
<dbReference type="UniPathway" id="UPA00378"/>
<dbReference type="Gene3D" id="3.40.1180.10">
    <property type="entry name" value="Decaprenyl diphosphate synthase-like"/>
    <property type="match status" value="1"/>
</dbReference>
<keyword evidence="10 13" id="KW-1133">Transmembrane helix</keyword>
<dbReference type="HOGENOM" id="CLU_051870_0_0_1"/>
<evidence type="ECO:0000256" key="4">
    <source>
        <dbReference type="ARBA" id="ARBA00005432"/>
    </source>
</evidence>
<evidence type="ECO:0000256" key="5">
    <source>
        <dbReference type="ARBA" id="ARBA00012596"/>
    </source>
</evidence>
<dbReference type="GO" id="GO:1904423">
    <property type="term" value="C:dehydrodolichyl diphosphate synthase complex"/>
    <property type="evidence" value="ECO:0007669"/>
    <property type="project" value="EnsemblFungi"/>
</dbReference>
<evidence type="ECO:0000256" key="13">
    <source>
        <dbReference type="SAM" id="Phobius"/>
    </source>
</evidence>
<dbReference type="GO" id="GO:0005811">
    <property type="term" value="C:lipid droplet"/>
    <property type="evidence" value="ECO:0007669"/>
    <property type="project" value="EnsemblFungi"/>
</dbReference>
<evidence type="ECO:0000313" key="14">
    <source>
        <dbReference type="EMBL" id="EDK37733.2"/>
    </source>
</evidence>
<proteinExistence type="inferred from homology"/>
<dbReference type="PANTHER" id="PTHR21528:SF0">
    <property type="entry name" value="DEHYDRODOLICHYL DIPHOSPHATE SYNTHASE COMPLEX SUBUNIT NUS1"/>
    <property type="match status" value="1"/>
</dbReference>
<dbReference type="InterPro" id="IPR036424">
    <property type="entry name" value="UPP_synth-like_sf"/>
</dbReference>
<name>A5DEY0_PICGU</name>
<dbReference type="EMBL" id="CH408156">
    <property type="protein sequence ID" value="EDK37733.2"/>
    <property type="molecule type" value="Genomic_DNA"/>
</dbReference>
<dbReference type="InterPro" id="IPR038887">
    <property type="entry name" value="Nus1/NgBR"/>
</dbReference>
<evidence type="ECO:0000256" key="3">
    <source>
        <dbReference type="ARBA" id="ARBA00004922"/>
    </source>
</evidence>
<dbReference type="AlphaFoldDB" id="A5DEY0"/>
<evidence type="ECO:0000256" key="6">
    <source>
        <dbReference type="ARBA" id="ARBA00022679"/>
    </source>
</evidence>
<dbReference type="KEGG" id="pgu:PGUG_01831"/>
<dbReference type="STRING" id="294746.A5DEY0"/>
<evidence type="ECO:0000256" key="11">
    <source>
        <dbReference type="ARBA" id="ARBA00023136"/>
    </source>
</evidence>
<evidence type="ECO:0000256" key="8">
    <source>
        <dbReference type="ARBA" id="ARBA00022824"/>
    </source>
</evidence>
<evidence type="ECO:0000256" key="9">
    <source>
        <dbReference type="ARBA" id="ARBA00022842"/>
    </source>
</evidence>
<gene>
    <name evidence="14" type="ORF">PGUG_01831</name>
</gene>
<dbReference type="GO" id="GO:0005789">
    <property type="term" value="C:endoplasmic reticulum membrane"/>
    <property type="evidence" value="ECO:0007669"/>
    <property type="project" value="UniProtKB-SubCell"/>
</dbReference>
<dbReference type="VEuPathDB" id="FungiDB:PGUG_01831"/>
<dbReference type="PANTHER" id="PTHR21528">
    <property type="entry name" value="DEHYDRODOLICHYL DIPHOSPHATE SYNTHASE COMPLEX SUBUNIT NUS1"/>
    <property type="match status" value="1"/>
</dbReference>
<keyword evidence="7 13" id="KW-0812">Transmembrane</keyword>
<dbReference type="GO" id="GO:0043048">
    <property type="term" value="P:dolichyl monophosphate biosynthetic process"/>
    <property type="evidence" value="ECO:0007669"/>
    <property type="project" value="EnsemblFungi"/>
</dbReference>
<dbReference type="SUPFAM" id="SSF64005">
    <property type="entry name" value="Undecaprenyl diphosphate synthase"/>
    <property type="match status" value="1"/>
</dbReference>
<protein>
    <recommendedName>
        <fullName evidence="5">ditrans,polycis-polyprenyl diphosphate synthase [(2E,6E)-farnesyldiphosphate specific]</fullName>
        <ecNumber evidence="5">2.5.1.87</ecNumber>
    </recommendedName>
</protein>
<keyword evidence="9" id="KW-0460">Magnesium</keyword>
<keyword evidence="6" id="KW-0808">Transferase</keyword>
<keyword evidence="8" id="KW-0256">Endoplasmic reticulum</keyword>
<evidence type="ECO:0000256" key="12">
    <source>
        <dbReference type="ARBA" id="ARBA00047353"/>
    </source>
</evidence>
<comment type="pathway">
    <text evidence="3">Protein modification; protein glycosylation.</text>
</comment>
<feature type="transmembrane region" description="Helical" evidence="13">
    <location>
        <begin position="47"/>
        <end position="66"/>
    </location>
</feature>
<dbReference type="InParanoid" id="A5DEY0"/>
<keyword evidence="15" id="KW-1185">Reference proteome</keyword>
<keyword evidence="11 13" id="KW-0472">Membrane</keyword>
<dbReference type="eggNOG" id="KOG2818">
    <property type="taxonomic scope" value="Eukaryota"/>
</dbReference>
<comment type="catalytic activity">
    <reaction evidence="12">
        <text>n isopentenyl diphosphate + (2E,6E)-farnesyl diphosphate = a di-trans,poly-cis-polyprenyl diphosphate + n diphosphate</text>
        <dbReference type="Rhea" id="RHEA:53008"/>
        <dbReference type="Rhea" id="RHEA-COMP:19494"/>
        <dbReference type="ChEBI" id="CHEBI:33019"/>
        <dbReference type="ChEBI" id="CHEBI:128769"/>
        <dbReference type="ChEBI" id="CHEBI:136960"/>
        <dbReference type="ChEBI" id="CHEBI:175763"/>
        <dbReference type="EC" id="2.5.1.87"/>
    </reaction>
</comment>
<comment type="cofactor">
    <cofactor evidence="1">
        <name>Mg(2+)</name>
        <dbReference type="ChEBI" id="CHEBI:18420"/>
    </cofactor>
</comment>
<comment type="subcellular location">
    <subcellularLocation>
        <location evidence="2">Endoplasmic reticulum membrane</location>
    </subcellularLocation>
</comment>
<dbReference type="FunCoup" id="A5DEY0">
    <property type="interactions" value="278"/>
</dbReference>
<accession>A5DEY0</accession>
<evidence type="ECO:0000256" key="1">
    <source>
        <dbReference type="ARBA" id="ARBA00001946"/>
    </source>
</evidence>
<evidence type="ECO:0000256" key="10">
    <source>
        <dbReference type="ARBA" id="ARBA00022989"/>
    </source>
</evidence>
<evidence type="ECO:0000256" key="2">
    <source>
        <dbReference type="ARBA" id="ARBA00004586"/>
    </source>
</evidence>
<evidence type="ECO:0000256" key="7">
    <source>
        <dbReference type="ARBA" id="ARBA00022692"/>
    </source>
</evidence>
<comment type="similarity">
    <text evidence="4">Belongs to the UPP synthase family.</text>
</comment>
<dbReference type="OMA" id="AWSSCAG"/>
<dbReference type="EC" id="2.5.1.87" evidence="5"/>
<dbReference type="RefSeq" id="XP_001486160.2">
    <property type="nucleotide sequence ID" value="XM_001486110.1"/>
</dbReference>
<reference evidence="14 15" key="1">
    <citation type="journal article" date="2009" name="Nature">
        <title>Evolution of pathogenicity and sexual reproduction in eight Candida genomes.</title>
        <authorList>
            <person name="Butler G."/>
            <person name="Rasmussen M.D."/>
            <person name="Lin M.F."/>
            <person name="Santos M.A."/>
            <person name="Sakthikumar S."/>
            <person name="Munro C.A."/>
            <person name="Rheinbay E."/>
            <person name="Grabherr M."/>
            <person name="Forche A."/>
            <person name="Reedy J.L."/>
            <person name="Agrafioti I."/>
            <person name="Arnaud M.B."/>
            <person name="Bates S."/>
            <person name="Brown A.J."/>
            <person name="Brunke S."/>
            <person name="Costanzo M.C."/>
            <person name="Fitzpatrick D.A."/>
            <person name="de Groot P.W."/>
            <person name="Harris D."/>
            <person name="Hoyer L.L."/>
            <person name="Hube B."/>
            <person name="Klis F.M."/>
            <person name="Kodira C."/>
            <person name="Lennard N."/>
            <person name="Logue M.E."/>
            <person name="Martin R."/>
            <person name="Neiman A.M."/>
            <person name="Nikolaou E."/>
            <person name="Quail M.A."/>
            <person name="Quinn J."/>
            <person name="Santos M.C."/>
            <person name="Schmitzberger F.F."/>
            <person name="Sherlock G."/>
            <person name="Shah P."/>
            <person name="Silverstein K.A."/>
            <person name="Skrzypek M.S."/>
            <person name="Soll D."/>
            <person name="Staggs R."/>
            <person name="Stansfield I."/>
            <person name="Stumpf M.P."/>
            <person name="Sudbery P.E."/>
            <person name="Srikantha T."/>
            <person name="Zeng Q."/>
            <person name="Berman J."/>
            <person name="Berriman M."/>
            <person name="Heitman J."/>
            <person name="Gow N.A."/>
            <person name="Lorenz M.C."/>
            <person name="Birren B.W."/>
            <person name="Kellis M."/>
            <person name="Cuomo C.A."/>
        </authorList>
    </citation>
    <scope>NUCLEOTIDE SEQUENCE [LARGE SCALE GENOMIC DNA]</scope>
    <source>
        <strain evidence="15">ATCC 6260 / CBS 566 / DSM 6381 / JCM 1539 / NBRC 10279 / NRRL Y-324</strain>
    </source>
</reference>
<dbReference type="GeneID" id="5127573"/>
<evidence type="ECO:0000313" key="15">
    <source>
        <dbReference type="Proteomes" id="UP000001997"/>
    </source>
</evidence>
<dbReference type="GO" id="GO:0045547">
    <property type="term" value="F:ditrans,polycis-polyprenyl diphosphate synthase [(2E,6E)-farnesyl diphosphate specific] activity"/>
    <property type="evidence" value="ECO:0007669"/>
    <property type="project" value="UniProtKB-EC"/>
</dbReference>
<sequence length="309" mass="34998">MASTGASISEQRDLRRRLAKRASTVVPKVTTSLHKQRQTLTGFFTYYFYYSVLLWVFFLTSIYKNIQYVYRRMRLKVLNLTYHPSRSPQIIRDDVTKLDKLPRRVAAILDLRDDDDENGGVDGLISDISELAAWSVSAGVPHLTIYEHDGVVKSHISELVRYVSKNLRLYFGTDSIPTFAVRVPHTNATAYSHPALGTNVDLTISVLSRVDGKPTILELTKTMSELAANKELSIKDISVELVDEELVELVGPEPDLLICFGPSLDLQNFPPWHIRLTEIYWEPGNTDVNYAVFIAALQQYSQCEMKVGK</sequence>